<dbReference type="AlphaFoldDB" id="A0A0Q3GS64"/>
<evidence type="ECO:0000313" key="3">
    <source>
        <dbReference type="EMBL" id="KQK13687.1"/>
    </source>
</evidence>
<dbReference type="Pfam" id="PF03478">
    <property type="entry name" value="Beta-prop_KIB1-4"/>
    <property type="match status" value="1"/>
</dbReference>
<dbReference type="OrthoDB" id="613117at2759"/>
<feature type="domain" description="KIB1-4 beta-propeller" evidence="2">
    <location>
        <begin position="184"/>
        <end position="297"/>
    </location>
</feature>
<dbReference type="Proteomes" id="UP000008810">
    <property type="component" value="Chromosome 1"/>
</dbReference>
<name>A0A0Q3GS64_BRADI</name>
<dbReference type="Gramene" id="KQK13687">
    <property type="protein sequence ID" value="KQK13687"/>
    <property type="gene ID" value="BRADI_1g11843v3"/>
</dbReference>
<dbReference type="InParanoid" id="A0A0Q3GS64"/>
<protein>
    <recommendedName>
        <fullName evidence="2">KIB1-4 beta-propeller domain-containing protein</fullName>
    </recommendedName>
</protein>
<dbReference type="EnsemblPlants" id="KQK13687">
    <property type="protein sequence ID" value="KQK13687"/>
    <property type="gene ID" value="BRADI_1g11843v3"/>
</dbReference>
<evidence type="ECO:0000259" key="2">
    <source>
        <dbReference type="Pfam" id="PF03478"/>
    </source>
</evidence>
<feature type="region of interest" description="Disordered" evidence="1">
    <location>
        <begin position="71"/>
        <end position="96"/>
    </location>
</feature>
<keyword evidence="5" id="KW-1185">Reference proteome</keyword>
<dbReference type="PANTHER" id="PTHR33110">
    <property type="entry name" value="F-BOX/KELCH-REPEAT PROTEIN-RELATED"/>
    <property type="match status" value="1"/>
</dbReference>
<sequence length="332" mass="37194">MGYANNPIITHKPTAHANYRVQTRIHLVPKLRERKPRFQSAWTGLPPDLLGDVLSLADRVQRRAVCRPWRSGAKLQPAPPRSSPVSPSLTLTSWTSPTRRGAGESMFFLHHNDGRCSVVNGSSGAATPLPELAALLESHETRYTRLSMYEELVAIDLSNGCLDKPTPPGMEPEVKPQYTSWIWPPNLPDMYRQDLLDNIHAGPEKVQRYLVESNGKLLMVRRCFGGETICFEVFKADLSDGPRLGRWKKADSLDGRALFLGTACSKSVRASEGDGARRDCIYFVLGYPNPLCDSGVYSVVDKMIIPLMPESAMLRAKLKWDSRRFPAWFFPV</sequence>
<reference evidence="4" key="3">
    <citation type="submission" date="2018-08" db="UniProtKB">
        <authorList>
            <consortium name="EnsemblPlants"/>
        </authorList>
    </citation>
    <scope>IDENTIFICATION</scope>
    <source>
        <strain evidence="4">cv. Bd21</strain>
    </source>
</reference>
<dbReference type="EMBL" id="CM000880">
    <property type="protein sequence ID" value="KQK13687.1"/>
    <property type="molecule type" value="Genomic_DNA"/>
</dbReference>
<dbReference type="PANTHER" id="PTHR33110:SF126">
    <property type="entry name" value="DUF295 DOMAIN-CONTAINING PROTEIN"/>
    <property type="match status" value="1"/>
</dbReference>
<proteinExistence type="predicted"/>
<dbReference type="InterPro" id="IPR005174">
    <property type="entry name" value="KIB1-4_b-propeller"/>
</dbReference>
<evidence type="ECO:0000256" key="1">
    <source>
        <dbReference type="SAM" id="MobiDB-lite"/>
    </source>
</evidence>
<reference evidence="3" key="2">
    <citation type="submission" date="2017-06" db="EMBL/GenBank/DDBJ databases">
        <title>WGS assembly of Brachypodium distachyon.</title>
        <authorList>
            <consortium name="The International Brachypodium Initiative"/>
            <person name="Lucas S."/>
            <person name="Harmon-Smith M."/>
            <person name="Lail K."/>
            <person name="Tice H."/>
            <person name="Grimwood J."/>
            <person name="Bruce D."/>
            <person name="Barry K."/>
            <person name="Shu S."/>
            <person name="Lindquist E."/>
            <person name="Wang M."/>
            <person name="Pitluck S."/>
            <person name="Vogel J.P."/>
            <person name="Garvin D.F."/>
            <person name="Mockler T.C."/>
            <person name="Schmutz J."/>
            <person name="Rokhsar D."/>
            <person name="Bevan M.W."/>
        </authorList>
    </citation>
    <scope>NUCLEOTIDE SEQUENCE</scope>
    <source>
        <strain evidence="3">Bd21</strain>
    </source>
</reference>
<evidence type="ECO:0000313" key="5">
    <source>
        <dbReference type="Proteomes" id="UP000008810"/>
    </source>
</evidence>
<gene>
    <name evidence="3" type="ORF">BRADI_1g11843v3</name>
</gene>
<accession>A0A0Q3GS64</accession>
<reference evidence="3 4" key="1">
    <citation type="journal article" date="2010" name="Nature">
        <title>Genome sequencing and analysis of the model grass Brachypodium distachyon.</title>
        <authorList>
            <consortium name="International Brachypodium Initiative"/>
        </authorList>
    </citation>
    <scope>NUCLEOTIDE SEQUENCE [LARGE SCALE GENOMIC DNA]</scope>
    <source>
        <strain evidence="3 4">Bd21</strain>
    </source>
</reference>
<organism evidence="3">
    <name type="scientific">Brachypodium distachyon</name>
    <name type="common">Purple false brome</name>
    <name type="synonym">Trachynia distachya</name>
    <dbReference type="NCBI Taxonomy" id="15368"/>
    <lineage>
        <taxon>Eukaryota</taxon>
        <taxon>Viridiplantae</taxon>
        <taxon>Streptophyta</taxon>
        <taxon>Embryophyta</taxon>
        <taxon>Tracheophyta</taxon>
        <taxon>Spermatophyta</taxon>
        <taxon>Magnoliopsida</taxon>
        <taxon>Liliopsida</taxon>
        <taxon>Poales</taxon>
        <taxon>Poaceae</taxon>
        <taxon>BOP clade</taxon>
        <taxon>Pooideae</taxon>
        <taxon>Stipodae</taxon>
        <taxon>Brachypodieae</taxon>
        <taxon>Brachypodium</taxon>
    </lineage>
</organism>
<feature type="compositionally biased region" description="Low complexity" evidence="1">
    <location>
        <begin position="83"/>
        <end position="96"/>
    </location>
</feature>
<evidence type="ECO:0000313" key="4">
    <source>
        <dbReference type="EnsemblPlants" id="KQK13687"/>
    </source>
</evidence>